<dbReference type="AlphaFoldDB" id="A0A1W1BVS1"/>
<sequence>MNTLDNLFIIRSPLQLINSLEAIEYFQLKNNILVVIYNNTNNTNSQMDKLIQLYPWKKVIYLNEKQKKSKYFEYIKFVYQLKKHQYNNLFFSNFGSIHKLILANIKRKHTYFIDDGVETITRYHNVFLPNKLNKITFRQLRFLLAGLKISIKDDINLFTYFDLDDFRNSKIIKNDLTHFQKKYLKNSKKDNNIYLLGQPLVSTHLLKEEDYFSYLELIQSTYKEKIVYIPHRTEIISDKLQSYNSDRFEIRNINMPVELYFLEQQIYPKTIISFMTTAFFTLKKFYPKTEFYYVYIPKDKILERQDDVENAYKFIKKLNIQKITIGAEYEKD</sequence>
<evidence type="ECO:0000313" key="1">
    <source>
        <dbReference type="EMBL" id="SFV57551.1"/>
    </source>
</evidence>
<accession>A0A1W1BVS1</accession>
<organism evidence="1">
    <name type="scientific">hydrothermal vent metagenome</name>
    <dbReference type="NCBI Taxonomy" id="652676"/>
    <lineage>
        <taxon>unclassified sequences</taxon>
        <taxon>metagenomes</taxon>
        <taxon>ecological metagenomes</taxon>
    </lineage>
</organism>
<name>A0A1W1BVS1_9ZZZZ</name>
<protein>
    <submittedName>
        <fullName evidence="1">Uncharacterized protein</fullName>
    </submittedName>
</protein>
<gene>
    <name evidence="1" type="ORF">MNB_SM-7-1172</name>
</gene>
<proteinExistence type="predicted"/>
<dbReference type="EMBL" id="FPHB01000040">
    <property type="protein sequence ID" value="SFV57551.1"/>
    <property type="molecule type" value="Genomic_DNA"/>
</dbReference>
<reference evidence="1" key="1">
    <citation type="submission" date="2016-10" db="EMBL/GenBank/DDBJ databases">
        <authorList>
            <person name="de Groot N.N."/>
        </authorList>
    </citation>
    <scope>NUCLEOTIDE SEQUENCE</scope>
</reference>